<keyword evidence="3" id="KW-1185">Reference proteome</keyword>
<protein>
    <submittedName>
        <fullName evidence="2">Thioesterase domain-containing protein</fullName>
    </submittedName>
</protein>
<dbReference type="RefSeq" id="WP_080530717.1">
    <property type="nucleotide sequence ID" value="NZ_CP012331.1"/>
</dbReference>
<feature type="domain" description="Thioesterase putative" evidence="1">
    <location>
        <begin position="6"/>
        <end position="147"/>
    </location>
</feature>
<accession>A0A9Q3ZEC3</accession>
<dbReference type="InterPro" id="IPR029069">
    <property type="entry name" value="HotDog_dom_sf"/>
</dbReference>
<dbReference type="EMBL" id="JAJVKT010000025">
    <property type="protein sequence ID" value="MCE7510525.1"/>
    <property type="molecule type" value="Genomic_DNA"/>
</dbReference>
<evidence type="ECO:0000313" key="3">
    <source>
        <dbReference type="Proteomes" id="UP001107961"/>
    </source>
</evidence>
<organism evidence="2 3">
    <name type="scientific">Alloalcanivorax xenomutans</name>
    <dbReference type="NCBI Taxonomy" id="1094342"/>
    <lineage>
        <taxon>Bacteria</taxon>
        <taxon>Pseudomonadati</taxon>
        <taxon>Pseudomonadota</taxon>
        <taxon>Gammaproteobacteria</taxon>
        <taxon>Oceanospirillales</taxon>
        <taxon>Alcanivoracaceae</taxon>
        <taxon>Alloalcanivorax</taxon>
    </lineage>
</organism>
<dbReference type="Pfam" id="PF09500">
    <property type="entry name" value="YiiD_C"/>
    <property type="match status" value="1"/>
</dbReference>
<comment type="caution">
    <text evidence="2">The sequence shown here is derived from an EMBL/GenBank/DDBJ whole genome shotgun (WGS) entry which is preliminary data.</text>
</comment>
<sequence>MTDLTALAGKVREAIPLTRHLAFEYLDFDGERLRLRAPLEPNHNDKGTFFAGSQAALVTLAGWSLTSVLAEQILPDQAVDVVAVTSSLDYLLPLDIDMVITAESEAADRERFRERLQRRGKASLRIMARADNEQGQPVCQYQGTFLARILKP</sequence>
<dbReference type="AlphaFoldDB" id="A0A9Q3ZEC3"/>
<evidence type="ECO:0000259" key="1">
    <source>
        <dbReference type="Pfam" id="PF09500"/>
    </source>
</evidence>
<dbReference type="SUPFAM" id="SSF54637">
    <property type="entry name" value="Thioesterase/thiol ester dehydrase-isomerase"/>
    <property type="match status" value="1"/>
</dbReference>
<dbReference type="KEGG" id="axe:P40_07485"/>
<dbReference type="InterPro" id="IPR012660">
    <property type="entry name" value="YiiD_C"/>
</dbReference>
<dbReference type="Gene3D" id="3.10.129.10">
    <property type="entry name" value="Hotdog Thioesterase"/>
    <property type="match status" value="1"/>
</dbReference>
<dbReference type="Proteomes" id="UP001107961">
    <property type="component" value="Unassembled WGS sequence"/>
</dbReference>
<reference evidence="2" key="1">
    <citation type="submission" date="2022-01" db="EMBL/GenBank/DDBJ databases">
        <authorList>
            <person name="Karlyshev A.V."/>
            <person name="Jaspars M."/>
        </authorList>
    </citation>
    <scope>NUCLEOTIDE SEQUENCE</scope>
    <source>
        <strain evidence="2">AGSA3-2</strain>
    </source>
</reference>
<name>A0A9Q3ZEC3_9GAMM</name>
<proteinExistence type="predicted"/>
<gene>
    <name evidence="2" type="ORF">LZG35_17955</name>
</gene>
<evidence type="ECO:0000313" key="2">
    <source>
        <dbReference type="EMBL" id="MCE7510525.1"/>
    </source>
</evidence>